<organism evidence="1">
    <name type="scientific">mine drainage metagenome</name>
    <dbReference type="NCBI Taxonomy" id="410659"/>
    <lineage>
        <taxon>unclassified sequences</taxon>
        <taxon>metagenomes</taxon>
        <taxon>ecological metagenomes</taxon>
    </lineage>
</organism>
<accession>A0A1J5PAI6</accession>
<gene>
    <name evidence="1" type="ORF">GALL_536260</name>
</gene>
<dbReference type="EMBL" id="MLJW01007811">
    <property type="protein sequence ID" value="OIQ64823.1"/>
    <property type="molecule type" value="Genomic_DNA"/>
</dbReference>
<name>A0A1J5PAI6_9ZZZZ</name>
<dbReference type="AlphaFoldDB" id="A0A1J5PAI6"/>
<sequence>MAGLHAIGTRHPAQQRVAVGLVCGRAAIIGVGLFREVMVVLRVGFHDVDGEHGKIVHAHQLARIGPARGVGVMRLRQTQLFGLGVHLLGKGGFGPGEAFSDGDAGVVARQHDYALNQLLDRGAVAFVEEHGRSAHAFGLGRDAERRVEFDATVGEGLEQQVDGHQL</sequence>
<comment type="caution">
    <text evidence="1">The sequence shown here is derived from an EMBL/GenBank/DDBJ whole genome shotgun (WGS) entry which is preliminary data.</text>
</comment>
<protein>
    <submittedName>
        <fullName evidence="1">Uncharacterized protein</fullName>
    </submittedName>
</protein>
<proteinExistence type="predicted"/>
<evidence type="ECO:0000313" key="1">
    <source>
        <dbReference type="EMBL" id="OIQ64823.1"/>
    </source>
</evidence>
<reference evidence="1" key="1">
    <citation type="submission" date="2016-10" db="EMBL/GenBank/DDBJ databases">
        <title>Sequence of Gallionella enrichment culture.</title>
        <authorList>
            <person name="Poehlein A."/>
            <person name="Muehling M."/>
            <person name="Daniel R."/>
        </authorList>
    </citation>
    <scope>NUCLEOTIDE SEQUENCE</scope>
</reference>